<keyword evidence="1" id="KW-0812">Transmembrane</keyword>
<gene>
    <name evidence="2" type="ORF">S06H3_29461</name>
</gene>
<proteinExistence type="predicted"/>
<sequence length="54" mass="5708">LTTGITPSLTNAGKLIIIAVMLIGRLGPLTLLAALTFNLKPVRYNYPDEAVIVG</sequence>
<keyword evidence="1" id="KW-1133">Transmembrane helix</keyword>
<keyword evidence="1" id="KW-0472">Membrane</keyword>
<evidence type="ECO:0000256" key="1">
    <source>
        <dbReference type="SAM" id="Phobius"/>
    </source>
</evidence>
<feature type="non-terminal residue" evidence="2">
    <location>
        <position position="1"/>
    </location>
</feature>
<evidence type="ECO:0000313" key="2">
    <source>
        <dbReference type="EMBL" id="GAI21289.1"/>
    </source>
</evidence>
<organism evidence="2">
    <name type="scientific">marine sediment metagenome</name>
    <dbReference type="NCBI Taxonomy" id="412755"/>
    <lineage>
        <taxon>unclassified sequences</taxon>
        <taxon>metagenomes</taxon>
        <taxon>ecological metagenomes</taxon>
    </lineage>
</organism>
<dbReference type="AlphaFoldDB" id="X1NRK4"/>
<protein>
    <submittedName>
        <fullName evidence="2">Uncharacterized protein</fullName>
    </submittedName>
</protein>
<accession>X1NRK4</accession>
<name>X1NRK4_9ZZZZ</name>
<comment type="caution">
    <text evidence="2">The sequence shown here is derived from an EMBL/GenBank/DDBJ whole genome shotgun (WGS) entry which is preliminary data.</text>
</comment>
<reference evidence="2" key="1">
    <citation type="journal article" date="2014" name="Front. Microbiol.">
        <title>High frequency of phylogenetically diverse reductive dehalogenase-homologous genes in deep subseafloor sedimentary metagenomes.</title>
        <authorList>
            <person name="Kawai M."/>
            <person name="Futagami T."/>
            <person name="Toyoda A."/>
            <person name="Takaki Y."/>
            <person name="Nishi S."/>
            <person name="Hori S."/>
            <person name="Arai W."/>
            <person name="Tsubouchi T."/>
            <person name="Morono Y."/>
            <person name="Uchiyama I."/>
            <person name="Ito T."/>
            <person name="Fujiyama A."/>
            <person name="Inagaki F."/>
            <person name="Takami H."/>
        </authorList>
    </citation>
    <scope>NUCLEOTIDE SEQUENCE</scope>
    <source>
        <strain evidence="2">Expedition CK06-06</strain>
    </source>
</reference>
<dbReference type="EMBL" id="BARV01017261">
    <property type="protein sequence ID" value="GAI21289.1"/>
    <property type="molecule type" value="Genomic_DNA"/>
</dbReference>
<feature type="transmembrane region" description="Helical" evidence="1">
    <location>
        <begin position="15"/>
        <end position="37"/>
    </location>
</feature>